<evidence type="ECO:0000256" key="1">
    <source>
        <dbReference type="ARBA" id="ARBA00022723"/>
    </source>
</evidence>
<keyword evidence="1" id="KW-0479">Metal-binding</keyword>
<dbReference type="OrthoDB" id="2849301at2759"/>
<evidence type="ECO:0000313" key="7">
    <source>
        <dbReference type="Proteomes" id="UP000623467"/>
    </source>
</evidence>
<dbReference type="Pfam" id="PF01753">
    <property type="entry name" value="zf-MYND"/>
    <property type="match status" value="1"/>
</dbReference>
<evidence type="ECO:0000256" key="3">
    <source>
        <dbReference type="ARBA" id="ARBA00022833"/>
    </source>
</evidence>
<gene>
    <name evidence="6" type="ORF">MSAN_01624200</name>
</gene>
<accession>A0A8H6Y1D8</accession>
<evidence type="ECO:0000259" key="5">
    <source>
        <dbReference type="PROSITE" id="PS50865"/>
    </source>
</evidence>
<organism evidence="6 7">
    <name type="scientific">Mycena sanguinolenta</name>
    <dbReference type="NCBI Taxonomy" id="230812"/>
    <lineage>
        <taxon>Eukaryota</taxon>
        <taxon>Fungi</taxon>
        <taxon>Dikarya</taxon>
        <taxon>Basidiomycota</taxon>
        <taxon>Agaricomycotina</taxon>
        <taxon>Agaricomycetes</taxon>
        <taxon>Agaricomycetidae</taxon>
        <taxon>Agaricales</taxon>
        <taxon>Marasmiineae</taxon>
        <taxon>Mycenaceae</taxon>
        <taxon>Mycena</taxon>
    </lineage>
</organism>
<keyword evidence="7" id="KW-1185">Reference proteome</keyword>
<evidence type="ECO:0000256" key="2">
    <source>
        <dbReference type="ARBA" id="ARBA00022771"/>
    </source>
</evidence>
<dbReference type="GO" id="GO:0008270">
    <property type="term" value="F:zinc ion binding"/>
    <property type="evidence" value="ECO:0007669"/>
    <property type="project" value="UniProtKB-KW"/>
</dbReference>
<dbReference type="SUPFAM" id="SSF144232">
    <property type="entry name" value="HIT/MYND zinc finger-like"/>
    <property type="match status" value="1"/>
</dbReference>
<sequence length="550" mass="61800">MHPSLNISNLARLPPSLRTRAIAAASGADLETLALVEDLEEIPSEQLPLLLPVFYACLDPAPISKIPANFDLFGWDGIKPYILQAYSSLNGIENLGLWGFIPPSACVELWDRIWPWIQFLEEYHECLTIGGCPRYAGFMSLICYLNGEASQLIHSTPGLYVVVGRAWRYAITESKEGALLDVSFLLQRWFQKTDWNPATFEELILGAGGTWMDLALVVVSHIKHVLPKPDSSVTNETGLHLVTILCIVAGDCGQDATFQNALLSCGIVTALTTAVRALCRSTMDVALKLQALFSTLVDEISSFSPTIWLPEALRAGLLEIMFTSQHRDSRSRVSISRHSPRHLHDRDAAAIFGDPALLARWQNLLTLVESRLSILARHDTEPSMVKACDNIECAKILPKQEFKRCGGCLNRYYCSKTCQANDWRRGEQRQTCGDFSLARIGYSHVSPRDRTFLCALTRHDYIIREEELTERQLLFIQQHPGEIPYIMFDFDGGTCEIEIGSLKDIMQLHLMKAWEGNEKGLRRSLVWAFPLRFGTHEAPVPLPRKEFDNT</sequence>
<proteinExistence type="predicted"/>
<keyword evidence="2 4" id="KW-0863">Zinc-finger</keyword>
<dbReference type="PROSITE" id="PS50865">
    <property type="entry name" value="ZF_MYND_2"/>
    <property type="match status" value="1"/>
</dbReference>
<dbReference type="AlphaFoldDB" id="A0A8H6Y1D8"/>
<dbReference type="Gene3D" id="6.10.140.2220">
    <property type="match status" value="1"/>
</dbReference>
<comment type="caution">
    <text evidence="6">The sequence shown here is derived from an EMBL/GenBank/DDBJ whole genome shotgun (WGS) entry which is preliminary data.</text>
</comment>
<dbReference type="InterPro" id="IPR002893">
    <property type="entry name" value="Znf_MYND"/>
</dbReference>
<evidence type="ECO:0000313" key="6">
    <source>
        <dbReference type="EMBL" id="KAF7350639.1"/>
    </source>
</evidence>
<dbReference type="EMBL" id="JACAZH010000014">
    <property type="protein sequence ID" value="KAF7350639.1"/>
    <property type="molecule type" value="Genomic_DNA"/>
</dbReference>
<evidence type="ECO:0000256" key="4">
    <source>
        <dbReference type="PROSITE-ProRule" id="PRU00134"/>
    </source>
</evidence>
<reference evidence="6" key="1">
    <citation type="submission" date="2020-05" db="EMBL/GenBank/DDBJ databases">
        <title>Mycena genomes resolve the evolution of fungal bioluminescence.</title>
        <authorList>
            <person name="Tsai I.J."/>
        </authorList>
    </citation>
    <scope>NUCLEOTIDE SEQUENCE</scope>
    <source>
        <strain evidence="6">160909Yilan</strain>
    </source>
</reference>
<keyword evidence="3" id="KW-0862">Zinc</keyword>
<protein>
    <submittedName>
        <fullName evidence="6">MYND-type domain-containing protein</fullName>
    </submittedName>
</protein>
<name>A0A8H6Y1D8_9AGAR</name>
<feature type="domain" description="MYND-type" evidence="5">
    <location>
        <begin position="390"/>
        <end position="432"/>
    </location>
</feature>
<dbReference type="Proteomes" id="UP000623467">
    <property type="component" value="Unassembled WGS sequence"/>
</dbReference>